<comment type="caution">
    <text evidence="1">The sequence shown here is derived from an EMBL/GenBank/DDBJ whole genome shotgun (WGS) entry which is preliminary data.</text>
</comment>
<accession>A0A7W6RL99</accession>
<reference evidence="1 2" key="1">
    <citation type="submission" date="2020-08" db="EMBL/GenBank/DDBJ databases">
        <title>Genomic Encyclopedia of Type Strains, Phase IV (KMG-V): Genome sequencing to study the core and pangenomes of soil and plant-associated prokaryotes.</title>
        <authorList>
            <person name="Whitman W."/>
        </authorList>
    </citation>
    <scope>NUCLEOTIDE SEQUENCE [LARGE SCALE GENOMIC DNA]</scope>
    <source>
        <strain evidence="1 2">SEMIA 402</strain>
    </source>
</reference>
<evidence type="ECO:0000313" key="1">
    <source>
        <dbReference type="EMBL" id="MBB4273993.1"/>
    </source>
</evidence>
<dbReference type="RefSeq" id="WP_210314046.1">
    <property type="nucleotide sequence ID" value="NZ_JACIGM010000003.1"/>
</dbReference>
<dbReference type="Proteomes" id="UP000533641">
    <property type="component" value="Unassembled WGS sequence"/>
</dbReference>
<name>A0A7W6RL99_9HYPH</name>
<protein>
    <submittedName>
        <fullName evidence="1">Uncharacterized protein</fullName>
    </submittedName>
</protein>
<proteinExistence type="predicted"/>
<organism evidence="1 2">
    <name type="scientific">Rhizobium mongolense</name>
    <dbReference type="NCBI Taxonomy" id="57676"/>
    <lineage>
        <taxon>Bacteria</taxon>
        <taxon>Pseudomonadati</taxon>
        <taxon>Pseudomonadota</taxon>
        <taxon>Alphaproteobacteria</taxon>
        <taxon>Hyphomicrobiales</taxon>
        <taxon>Rhizobiaceae</taxon>
        <taxon>Rhizobium/Agrobacterium group</taxon>
        <taxon>Rhizobium</taxon>
    </lineage>
</organism>
<sequence>MPASIHVLITKWRIACQLKPLNFLPSSFAFAGGSGEERPGLALECSCTRSSASEFLAASYFRSSASIADGKGTCRMPATDFVVSSFLSRYAHSRVADGSFLGSICAPAGERRVSIPALYPKTTKARPPTSWRFFLYSLIKKRPPRSARRLMRIRYPATTVREG</sequence>
<evidence type="ECO:0000313" key="2">
    <source>
        <dbReference type="Proteomes" id="UP000533641"/>
    </source>
</evidence>
<dbReference type="EMBL" id="JACIGM010000003">
    <property type="protein sequence ID" value="MBB4273993.1"/>
    <property type="molecule type" value="Genomic_DNA"/>
</dbReference>
<dbReference type="AlphaFoldDB" id="A0A7W6RL99"/>
<gene>
    <name evidence="1" type="ORF">GGE12_001748</name>
</gene>